<comment type="caution">
    <text evidence="1">The sequence shown here is derived from an EMBL/GenBank/DDBJ whole genome shotgun (WGS) entry which is preliminary data.</text>
</comment>
<evidence type="ECO:0000313" key="1">
    <source>
        <dbReference type="EMBL" id="CAH9103370.1"/>
    </source>
</evidence>
<organism evidence="1 2">
    <name type="scientific">Cuscuta epithymum</name>
    <dbReference type="NCBI Taxonomy" id="186058"/>
    <lineage>
        <taxon>Eukaryota</taxon>
        <taxon>Viridiplantae</taxon>
        <taxon>Streptophyta</taxon>
        <taxon>Embryophyta</taxon>
        <taxon>Tracheophyta</taxon>
        <taxon>Spermatophyta</taxon>
        <taxon>Magnoliopsida</taxon>
        <taxon>eudicotyledons</taxon>
        <taxon>Gunneridae</taxon>
        <taxon>Pentapetalae</taxon>
        <taxon>asterids</taxon>
        <taxon>lamiids</taxon>
        <taxon>Solanales</taxon>
        <taxon>Convolvulaceae</taxon>
        <taxon>Cuscuteae</taxon>
        <taxon>Cuscuta</taxon>
        <taxon>Cuscuta subgen. Cuscuta</taxon>
    </lineage>
</organism>
<dbReference type="Proteomes" id="UP001152523">
    <property type="component" value="Unassembled WGS sequence"/>
</dbReference>
<protein>
    <submittedName>
        <fullName evidence="1">Uncharacterized protein</fullName>
    </submittedName>
</protein>
<sequence length="109" mass="12616">MEKRGHILALTCSNRSVEFVGRDTLSRIDRSLTGNDHSEVNQKSYRWNSWLQSHTLGDSRIHWSLREFVGKLRGGYPRALSSPRHTHEGVRQREACLKIYLRIAEREGG</sequence>
<keyword evidence="2" id="KW-1185">Reference proteome</keyword>
<name>A0AAV0DQB8_9ASTE</name>
<reference evidence="1" key="1">
    <citation type="submission" date="2022-07" db="EMBL/GenBank/DDBJ databases">
        <authorList>
            <person name="Macas J."/>
            <person name="Novak P."/>
            <person name="Neumann P."/>
        </authorList>
    </citation>
    <scope>NUCLEOTIDE SEQUENCE</scope>
</reference>
<dbReference type="EMBL" id="CAMAPF010000121">
    <property type="protein sequence ID" value="CAH9103370.1"/>
    <property type="molecule type" value="Genomic_DNA"/>
</dbReference>
<evidence type="ECO:0000313" key="2">
    <source>
        <dbReference type="Proteomes" id="UP001152523"/>
    </source>
</evidence>
<accession>A0AAV0DQB8</accession>
<proteinExistence type="predicted"/>
<gene>
    <name evidence="1" type="ORF">CEPIT_LOCUS16406</name>
</gene>
<dbReference type="AlphaFoldDB" id="A0AAV0DQB8"/>